<keyword evidence="2" id="KW-1185">Reference proteome</keyword>
<dbReference type="Proteomes" id="UP000295724">
    <property type="component" value="Unassembled WGS sequence"/>
</dbReference>
<evidence type="ECO:0000313" key="1">
    <source>
        <dbReference type="EMBL" id="TDR18407.1"/>
    </source>
</evidence>
<sequence length="227" mass="26390">MVLLLLFPVALYAKTPKFFHCQQEDGRVVVQDRRCDITQLQQAQPKLKVSPKRQKKVKVKDQGSVKPLQTKAQNTYSNQDRSPYFVFGWDRFLPANWMLLKEEVGSIHHLLLSKSKFNGSNDFVSGIKLSVYSQTMRHQQQGAFSLALTLYHQIREQHSNQLIDSQFKSHERFKIFNIGYRINPSISALTEFYIDESNNDLFVLTIQSNQRNWSLNQILANEIISNL</sequence>
<name>A0A4R6XLF0_9GAMM</name>
<protein>
    <submittedName>
        <fullName evidence="1">Uncharacterized protein</fullName>
    </submittedName>
</protein>
<gene>
    <name evidence="1" type="ORF">C8D91_2324</name>
</gene>
<accession>A0A4R6XLF0</accession>
<dbReference type="AlphaFoldDB" id="A0A4R6XLF0"/>
<evidence type="ECO:0000313" key="2">
    <source>
        <dbReference type="Proteomes" id="UP000295724"/>
    </source>
</evidence>
<organism evidence="1 2">
    <name type="scientific">Marinicella litoralis</name>
    <dbReference type="NCBI Taxonomy" id="644220"/>
    <lineage>
        <taxon>Bacteria</taxon>
        <taxon>Pseudomonadati</taxon>
        <taxon>Pseudomonadota</taxon>
        <taxon>Gammaproteobacteria</taxon>
        <taxon>Lysobacterales</taxon>
        <taxon>Marinicellaceae</taxon>
        <taxon>Marinicella</taxon>
    </lineage>
</organism>
<comment type="caution">
    <text evidence="1">The sequence shown here is derived from an EMBL/GenBank/DDBJ whole genome shotgun (WGS) entry which is preliminary data.</text>
</comment>
<proteinExistence type="predicted"/>
<reference evidence="1 2" key="1">
    <citation type="submission" date="2019-03" db="EMBL/GenBank/DDBJ databases">
        <title>Genomic Encyclopedia of Type Strains, Phase IV (KMG-IV): sequencing the most valuable type-strain genomes for metagenomic binning, comparative biology and taxonomic classification.</title>
        <authorList>
            <person name="Goeker M."/>
        </authorList>
    </citation>
    <scope>NUCLEOTIDE SEQUENCE [LARGE SCALE GENOMIC DNA]</scope>
    <source>
        <strain evidence="1 2">DSM 25488</strain>
    </source>
</reference>
<dbReference type="EMBL" id="SNZB01000005">
    <property type="protein sequence ID" value="TDR18407.1"/>
    <property type="molecule type" value="Genomic_DNA"/>
</dbReference>